<dbReference type="EMBL" id="KK119921">
    <property type="protein sequence ID" value="KFM77070.1"/>
    <property type="molecule type" value="Genomic_DNA"/>
</dbReference>
<gene>
    <name evidence="7" type="ORF">X975_20470</name>
</gene>
<dbReference type="InterPro" id="IPR033290">
    <property type="entry name" value="CCDC39"/>
</dbReference>
<dbReference type="GO" id="GO:0060285">
    <property type="term" value="P:cilium-dependent cell motility"/>
    <property type="evidence" value="ECO:0007669"/>
    <property type="project" value="TreeGrafter"/>
</dbReference>
<dbReference type="PANTHER" id="PTHR18962:SF0">
    <property type="entry name" value="COILED-COIL DOMAIN-CONTAINING PROTEIN 39"/>
    <property type="match status" value="1"/>
</dbReference>
<dbReference type="Proteomes" id="UP000054359">
    <property type="component" value="Unassembled WGS sequence"/>
</dbReference>
<evidence type="ECO:0000256" key="4">
    <source>
        <dbReference type="ARBA" id="ARBA00045182"/>
    </source>
</evidence>
<dbReference type="PANTHER" id="PTHR18962">
    <property type="entry name" value="COILED-COIL DOMAIN-CONTAINING PROTEIN 39"/>
    <property type="match status" value="1"/>
</dbReference>
<dbReference type="AlphaFoldDB" id="A0A087UI81"/>
<keyword evidence="8" id="KW-1185">Reference proteome</keyword>
<sequence length="190" mass="22763">MREHLSDLCQTLSYKQQLYKSKEHELEMEMHTQKLLERECSRLEQEMRAMKREISSLQERQKNREAAISEQTEKSEKLKLATQMDEDALLHYLEKSAQVEKDNMALLKYTSEDDSKISELGLMIERLSKESHEMKNALDEANTEAFIVQCELDRIQEEFRNAYNERNNLINNWEKVINQIRHRKEEIQKL</sequence>
<dbReference type="GO" id="GO:0005930">
    <property type="term" value="C:axoneme"/>
    <property type="evidence" value="ECO:0007669"/>
    <property type="project" value="InterPro"/>
</dbReference>
<dbReference type="OrthoDB" id="420518at2759"/>
<evidence type="ECO:0000256" key="3">
    <source>
        <dbReference type="ARBA" id="ARBA00023054"/>
    </source>
</evidence>
<evidence type="ECO:0000256" key="2">
    <source>
        <dbReference type="ARBA" id="ARBA00016725"/>
    </source>
</evidence>
<feature type="region of interest" description="Disordered" evidence="6">
    <location>
        <begin position="56"/>
        <end position="77"/>
    </location>
</feature>
<evidence type="ECO:0000256" key="6">
    <source>
        <dbReference type="SAM" id="MobiDB-lite"/>
    </source>
</evidence>
<evidence type="ECO:0000313" key="8">
    <source>
        <dbReference type="Proteomes" id="UP000054359"/>
    </source>
</evidence>
<evidence type="ECO:0000256" key="1">
    <source>
        <dbReference type="ARBA" id="ARBA00005805"/>
    </source>
</evidence>
<dbReference type="GO" id="GO:0003341">
    <property type="term" value="P:cilium movement"/>
    <property type="evidence" value="ECO:0007669"/>
    <property type="project" value="InterPro"/>
</dbReference>
<dbReference type="STRING" id="407821.A0A087UI81"/>
<proteinExistence type="inferred from homology"/>
<evidence type="ECO:0000256" key="5">
    <source>
        <dbReference type="SAM" id="Coils"/>
    </source>
</evidence>
<reference evidence="7 8" key="1">
    <citation type="submission" date="2013-11" db="EMBL/GenBank/DDBJ databases">
        <title>Genome sequencing of Stegodyphus mimosarum.</title>
        <authorList>
            <person name="Bechsgaard J."/>
        </authorList>
    </citation>
    <scope>NUCLEOTIDE SEQUENCE [LARGE SCALE GENOMIC DNA]</scope>
</reference>
<name>A0A087UI81_STEMI</name>
<comment type="function">
    <text evidence="4">Required for assembly of dynein regulatory complex (DRC) and inner dynein arm (IDA) complexes, which are responsible for ciliary beat regulation, thereby playing a central role in motility in cilia and flagella. Probably acts together with CCDC40 to form a molecular ruler that determines the 96 nanometer (nm) repeat length and arrangements of components in cilia and flagella. Not required for outer dynein arm complexes assembly.</text>
</comment>
<organism evidence="7 8">
    <name type="scientific">Stegodyphus mimosarum</name>
    <name type="common">African social velvet spider</name>
    <dbReference type="NCBI Taxonomy" id="407821"/>
    <lineage>
        <taxon>Eukaryota</taxon>
        <taxon>Metazoa</taxon>
        <taxon>Ecdysozoa</taxon>
        <taxon>Arthropoda</taxon>
        <taxon>Chelicerata</taxon>
        <taxon>Arachnida</taxon>
        <taxon>Araneae</taxon>
        <taxon>Araneomorphae</taxon>
        <taxon>Entelegynae</taxon>
        <taxon>Eresoidea</taxon>
        <taxon>Eresidae</taxon>
        <taxon>Stegodyphus</taxon>
    </lineage>
</organism>
<feature type="non-terminal residue" evidence="7">
    <location>
        <position position="190"/>
    </location>
</feature>
<dbReference type="GO" id="GO:0036159">
    <property type="term" value="P:inner dynein arm assembly"/>
    <property type="evidence" value="ECO:0007669"/>
    <property type="project" value="InterPro"/>
</dbReference>
<accession>A0A087UI81</accession>
<dbReference type="Pfam" id="PF24161">
    <property type="entry name" value="CCDC39"/>
    <property type="match status" value="1"/>
</dbReference>
<comment type="similarity">
    <text evidence="1">Belongs to the CCDC39 family.</text>
</comment>
<evidence type="ECO:0000313" key="7">
    <source>
        <dbReference type="EMBL" id="KFM77070.1"/>
    </source>
</evidence>
<protein>
    <recommendedName>
        <fullName evidence="2">Coiled-coil domain-containing protein 39</fullName>
    </recommendedName>
</protein>
<feature type="coiled-coil region" evidence="5">
    <location>
        <begin position="124"/>
        <end position="190"/>
    </location>
</feature>
<dbReference type="OMA" id="SHEMKNA"/>
<keyword evidence="3 5" id="KW-0175">Coiled coil</keyword>